<dbReference type="CDD" id="cd11061">
    <property type="entry name" value="CYP67-like"/>
    <property type="match status" value="1"/>
</dbReference>
<evidence type="ECO:0000256" key="3">
    <source>
        <dbReference type="ARBA" id="ARBA00004685"/>
    </source>
</evidence>
<dbReference type="GO" id="GO:0016705">
    <property type="term" value="F:oxidoreductase activity, acting on paired donors, with incorporation or reduction of molecular oxygen"/>
    <property type="evidence" value="ECO:0007669"/>
    <property type="project" value="InterPro"/>
</dbReference>
<evidence type="ECO:0000256" key="12">
    <source>
        <dbReference type="ARBA" id="ARBA00023136"/>
    </source>
</evidence>
<dbReference type="SUPFAM" id="SSF48264">
    <property type="entry name" value="Cytochrome P450"/>
    <property type="match status" value="1"/>
</dbReference>
<keyword evidence="9" id="KW-0560">Oxidoreductase</keyword>
<proteinExistence type="inferred from homology"/>
<evidence type="ECO:0000256" key="5">
    <source>
        <dbReference type="ARBA" id="ARBA00022617"/>
    </source>
</evidence>
<evidence type="ECO:0000256" key="11">
    <source>
        <dbReference type="ARBA" id="ARBA00023033"/>
    </source>
</evidence>
<dbReference type="Proteomes" id="UP001337655">
    <property type="component" value="Unassembled WGS sequence"/>
</dbReference>
<evidence type="ECO:0000256" key="8">
    <source>
        <dbReference type="ARBA" id="ARBA00022989"/>
    </source>
</evidence>
<dbReference type="PANTHER" id="PTHR24305">
    <property type="entry name" value="CYTOCHROME P450"/>
    <property type="match status" value="1"/>
</dbReference>
<evidence type="ECO:0008006" key="17">
    <source>
        <dbReference type="Google" id="ProtNLM"/>
    </source>
</evidence>
<dbReference type="GO" id="GO:1902181">
    <property type="term" value="P:verruculogen biosynthetic process"/>
    <property type="evidence" value="ECO:0007669"/>
    <property type="project" value="UniProtKB-ARBA"/>
</dbReference>
<dbReference type="AlphaFoldDB" id="A0AAV9PEQ3"/>
<comment type="cofactor">
    <cofactor evidence="1 13">
        <name>heme</name>
        <dbReference type="ChEBI" id="CHEBI:30413"/>
    </cofactor>
</comment>
<dbReference type="PRINTS" id="PR00463">
    <property type="entry name" value="EP450I"/>
</dbReference>
<gene>
    <name evidence="15" type="ORF">LTR77_005280</name>
</gene>
<evidence type="ECO:0000256" key="13">
    <source>
        <dbReference type="PIRSR" id="PIRSR602401-1"/>
    </source>
</evidence>
<evidence type="ECO:0000256" key="14">
    <source>
        <dbReference type="SAM" id="Phobius"/>
    </source>
</evidence>
<dbReference type="GeneID" id="89926623"/>
<evidence type="ECO:0000256" key="10">
    <source>
        <dbReference type="ARBA" id="ARBA00023004"/>
    </source>
</evidence>
<feature type="binding site" description="axial binding residue" evidence="13">
    <location>
        <position position="479"/>
    </location>
    <ligand>
        <name>heme</name>
        <dbReference type="ChEBI" id="CHEBI:30413"/>
    </ligand>
    <ligandPart>
        <name>Fe</name>
        <dbReference type="ChEBI" id="CHEBI:18248"/>
    </ligandPart>
</feature>
<evidence type="ECO:0000256" key="2">
    <source>
        <dbReference type="ARBA" id="ARBA00004370"/>
    </source>
</evidence>
<comment type="subcellular location">
    <subcellularLocation>
        <location evidence="2">Membrane</location>
    </subcellularLocation>
</comment>
<dbReference type="FunFam" id="1.10.630.10:FF:000063">
    <property type="entry name" value="Cytochrome P450 monooxygenase"/>
    <property type="match status" value="1"/>
</dbReference>
<dbReference type="InterPro" id="IPR002401">
    <property type="entry name" value="Cyt_P450_E_grp-I"/>
</dbReference>
<name>A0AAV9PEQ3_9PEZI</name>
<dbReference type="GO" id="GO:0004497">
    <property type="term" value="F:monooxygenase activity"/>
    <property type="evidence" value="ECO:0007669"/>
    <property type="project" value="UniProtKB-KW"/>
</dbReference>
<dbReference type="RefSeq" id="XP_064659888.1">
    <property type="nucleotide sequence ID" value="XM_064802527.1"/>
</dbReference>
<keyword evidence="6 14" id="KW-0812">Transmembrane</keyword>
<feature type="transmembrane region" description="Helical" evidence="14">
    <location>
        <begin position="268"/>
        <end position="287"/>
    </location>
</feature>
<evidence type="ECO:0000256" key="6">
    <source>
        <dbReference type="ARBA" id="ARBA00022692"/>
    </source>
</evidence>
<evidence type="ECO:0000313" key="16">
    <source>
        <dbReference type="Proteomes" id="UP001337655"/>
    </source>
</evidence>
<keyword evidence="12 14" id="KW-0472">Membrane</keyword>
<keyword evidence="10 13" id="KW-0408">Iron</keyword>
<protein>
    <recommendedName>
        <fullName evidence="17">Cytochrome P450 monooxygenase</fullName>
    </recommendedName>
</protein>
<sequence length="537" mass="60640">MAVYLAAGAAGVLSHVLYFHRGEHHMWAPTYIQLFSVSLVGSIVALTKLSNWPLSAAITTTSATFGSFFFGAFASLLVYRIFLNPLNKFPGPWQGRITQMWMAMHTKNMDLYLKNEALHKKYGKYVRVGPNVLSISDPDVYDAAFGKHVWAKAEWYDGSKPFDSMHTVRDKAIHDRRRRIWAPAFSDKALREYETKVKSYNDKLVERLRQFGGGTVNASKWFNLYSFDVMGQLAFGKDYKMMDTGELHWALILLNEGMEAVPERMPVWLFRVLLAIPFAAGGLFKFLKFCRDELEWRVNNKVEGGDITGWLLKGYGSLNTGYNNPADDPMFQGDSRLIIVAGSDTTAATMTFLFYHLANKPEEIKKLRDELKPLTSSKDWSDVDIKNAPRLNGALNESLRLHPPVPSGVERLVPKGGATVGEVVLPEGTQFWMPQYVIGRDEDNYERALDFVPERWFSKPEMIKHKNAFAPFSLGSEGCIGKNLAYMEMRTLTAQLLLNFDVSLAPGEDGHRLLYKSRDHFTTGLGQVDLIFTPLSG</sequence>
<feature type="transmembrane region" description="Helical" evidence="14">
    <location>
        <begin position="61"/>
        <end position="82"/>
    </location>
</feature>
<dbReference type="GO" id="GO:0020037">
    <property type="term" value="F:heme binding"/>
    <property type="evidence" value="ECO:0007669"/>
    <property type="project" value="InterPro"/>
</dbReference>
<accession>A0AAV9PEQ3</accession>
<keyword evidence="11" id="KW-0503">Monooxygenase</keyword>
<comment type="similarity">
    <text evidence="4">Belongs to the cytochrome P450 family.</text>
</comment>
<comment type="caution">
    <text evidence="15">The sequence shown here is derived from an EMBL/GenBank/DDBJ whole genome shotgun (WGS) entry which is preliminary data.</text>
</comment>
<dbReference type="InterPro" id="IPR001128">
    <property type="entry name" value="Cyt_P450"/>
</dbReference>
<dbReference type="PANTHER" id="PTHR24305:SF112">
    <property type="entry name" value="L-ORNITHINE-N5-MONOOXYGENASE (EUROFUNG)"/>
    <property type="match status" value="1"/>
</dbReference>
<evidence type="ECO:0000256" key="9">
    <source>
        <dbReference type="ARBA" id="ARBA00023002"/>
    </source>
</evidence>
<evidence type="ECO:0000256" key="7">
    <source>
        <dbReference type="ARBA" id="ARBA00022723"/>
    </source>
</evidence>
<organism evidence="15 16">
    <name type="scientific">Saxophila tyrrhenica</name>
    <dbReference type="NCBI Taxonomy" id="1690608"/>
    <lineage>
        <taxon>Eukaryota</taxon>
        <taxon>Fungi</taxon>
        <taxon>Dikarya</taxon>
        <taxon>Ascomycota</taxon>
        <taxon>Pezizomycotina</taxon>
        <taxon>Dothideomycetes</taxon>
        <taxon>Dothideomycetidae</taxon>
        <taxon>Mycosphaerellales</taxon>
        <taxon>Extremaceae</taxon>
        <taxon>Saxophila</taxon>
    </lineage>
</organism>
<evidence type="ECO:0000313" key="15">
    <source>
        <dbReference type="EMBL" id="KAK5170690.1"/>
    </source>
</evidence>
<reference evidence="15 16" key="1">
    <citation type="submission" date="2023-08" db="EMBL/GenBank/DDBJ databases">
        <title>Black Yeasts Isolated from many extreme environments.</title>
        <authorList>
            <person name="Coleine C."/>
            <person name="Stajich J.E."/>
            <person name="Selbmann L."/>
        </authorList>
    </citation>
    <scope>NUCLEOTIDE SEQUENCE [LARGE SCALE GENOMIC DNA]</scope>
    <source>
        <strain evidence="15 16">CCFEE 5935</strain>
    </source>
</reference>
<dbReference type="PRINTS" id="PR00385">
    <property type="entry name" value="P450"/>
</dbReference>
<dbReference type="GO" id="GO:0005506">
    <property type="term" value="F:iron ion binding"/>
    <property type="evidence" value="ECO:0007669"/>
    <property type="project" value="InterPro"/>
</dbReference>
<evidence type="ECO:0000256" key="4">
    <source>
        <dbReference type="ARBA" id="ARBA00010617"/>
    </source>
</evidence>
<comment type="pathway">
    <text evidence="3">Mycotoxin biosynthesis.</text>
</comment>
<dbReference type="InterPro" id="IPR050121">
    <property type="entry name" value="Cytochrome_P450_monoxygenase"/>
</dbReference>
<dbReference type="GO" id="GO:0016020">
    <property type="term" value="C:membrane"/>
    <property type="evidence" value="ECO:0007669"/>
    <property type="project" value="UniProtKB-SubCell"/>
</dbReference>
<keyword evidence="8 14" id="KW-1133">Transmembrane helix</keyword>
<keyword evidence="7 13" id="KW-0479">Metal-binding</keyword>
<dbReference type="Gene3D" id="1.10.630.10">
    <property type="entry name" value="Cytochrome P450"/>
    <property type="match status" value="1"/>
</dbReference>
<dbReference type="InterPro" id="IPR036396">
    <property type="entry name" value="Cyt_P450_sf"/>
</dbReference>
<evidence type="ECO:0000256" key="1">
    <source>
        <dbReference type="ARBA" id="ARBA00001971"/>
    </source>
</evidence>
<keyword evidence="16" id="KW-1185">Reference proteome</keyword>
<keyword evidence="5 13" id="KW-0349">Heme</keyword>
<dbReference type="EMBL" id="JAVRRT010000007">
    <property type="protein sequence ID" value="KAK5170690.1"/>
    <property type="molecule type" value="Genomic_DNA"/>
</dbReference>
<dbReference type="Pfam" id="PF00067">
    <property type="entry name" value="p450"/>
    <property type="match status" value="1"/>
</dbReference>